<dbReference type="Pfam" id="PF13578">
    <property type="entry name" value="Methyltransf_24"/>
    <property type="match status" value="1"/>
</dbReference>
<organism evidence="4 5">
    <name type="scientific">Mycobacterium paraffinicum</name>
    <dbReference type="NCBI Taxonomy" id="53378"/>
    <lineage>
        <taxon>Bacteria</taxon>
        <taxon>Bacillati</taxon>
        <taxon>Actinomycetota</taxon>
        <taxon>Actinomycetes</taxon>
        <taxon>Mycobacteriales</taxon>
        <taxon>Mycobacteriaceae</taxon>
        <taxon>Mycobacterium</taxon>
    </lineage>
</organism>
<dbReference type="PROSITE" id="PS51682">
    <property type="entry name" value="SAM_OMT_I"/>
    <property type="match status" value="1"/>
</dbReference>
<evidence type="ECO:0000256" key="1">
    <source>
        <dbReference type="ARBA" id="ARBA00022603"/>
    </source>
</evidence>
<dbReference type="InterPro" id="IPR002935">
    <property type="entry name" value="SAM_O-MeTrfase"/>
</dbReference>
<dbReference type="InterPro" id="IPR029063">
    <property type="entry name" value="SAM-dependent_MTases_sf"/>
</dbReference>
<evidence type="ECO:0000313" key="4">
    <source>
        <dbReference type="EMBL" id="OJZ73391.1"/>
    </source>
</evidence>
<keyword evidence="5" id="KW-1185">Reference proteome</keyword>
<sequence>MTSTLNRPEYASIIDRLFANAQGDAERRKGASPRDYAVEERADAFQDLYLSVAPESGRLLYSLVRAVRPTAIVEYGLSYGISTLHLAAAVRDNGIGHITTTEMSSHKVAAARATFAEAGVSDLITILEGDARTTLKTVSGPVQFVLLDGWPDLDLEVVKILEPVLATGALIIGDNVNLDPDHAYLDYVRAPENGYVSTPLPIDKGLELAVRV</sequence>
<dbReference type="AlphaFoldDB" id="A0A1Q4HUM9"/>
<dbReference type="GO" id="GO:0032259">
    <property type="term" value="P:methylation"/>
    <property type="evidence" value="ECO:0007669"/>
    <property type="project" value="UniProtKB-KW"/>
</dbReference>
<dbReference type="STRING" id="53378.BRW65_14015"/>
<keyword evidence="1 4" id="KW-0489">Methyltransferase</keyword>
<dbReference type="EMBL" id="MPNT01000011">
    <property type="protein sequence ID" value="OJZ73391.1"/>
    <property type="molecule type" value="Genomic_DNA"/>
</dbReference>
<dbReference type="PANTHER" id="PTHR43167:SF1">
    <property type="entry name" value="PUTATIVE (AFU_ORTHOLOGUE AFUA_6G01830)-RELATED"/>
    <property type="match status" value="1"/>
</dbReference>
<comment type="caution">
    <text evidence="4">The sequence shown here is derived from an EMBL/GenBank/DDBJ whole genome shotgun (WGS) entry which is preliminary data.</text>
</comment>
<dbReference type="SUPFAM" id="SSF53335">
    <property type="entry name" value="S-adenosyl-L-methionine-dependent methyltransferases"/>
    <property type="match status" value="1"/>
</dbReference>
<evidence type="ECO:0000256" key="2">
    <source>
        <dbReference type="ARBA" id="ARBA00022679"/>
    </source>
</evidence>
<protein>
    <submittedName>
        <fullName evidence="4">Methyltransferase</fullName>
    </submittedName>
</protein>
<keyword evidence="3" id="KW-0949">S-adenosyl-L-methionine</keyword>
<evidence type="ECO:0000313" key="5">
    <source>
        <dbReference type="Proteomes" id="UP000186438"/>
    </source>
</evidence>
<dbReference type="OrthoDB" id="9799672at2"/>
<name>A0A1Q4HUM9_9MYCO</name>
<dbReference type="PANTHER" id="PTHR43167">
    <property type="entry name" value="PUTATIVE (AFU_ORTHOLOGUE AFUA_6G01830)-RELATED"/>
    <property type="match status" value="1"/>
</dbReference>
<dbReference type="GO" id="GO:0008171">
    <property type="term" value="F:O-methyltransferase activity"/>
    <property type="evidence" value="ECO:0007669"/>
    <property type="project" value="InterPro"/>
</dbReference>
<accession>A0A1Q4HUM9</accession>
<dbReference type="RefSeq" id="WP_073875645.1">
    <property type="nucleotide sequence ID" value="NZ_MPNT01000011.1"/>
</dbReference>
<proteinExistence type="predicted"/>
<gene>
    <name evidence="4" type="ORF">BRW65_14015</name>
</gene>
<evidence type="ECO:0000256" key="3">
    <source>
        <dbReference type="ARBA" id="ARBA00022691"/>
    </source>
</evidence>
<keyword evidence="2 4" id="KW-0808">Transferase</keyword>
<dbReference type="Gene3D" id="3.40.50.150">
    <property type="entry name" value="Vaccinia Virus protein VP39"/>
    <property type="match status" value="1"/>
</dbReference>
<dbReference type="Proteomes" id="UP000186438">
    <property type="component" value="Unassembled WGS sequence"/>
</dbReference>
<reference evidence="4 5" key="1">
    <citation type="submission" date="2016-11" db="EMBL/GenBank/DDBJ databases">
        <title>Genome sequences of unsequenced Mycobacteria.</title>
        <authorList>
            <person name="Greninger A.L."/>
            <person name="Fang F."/>
            <person name="Jerome K.R."/>
        </authorList>
    </citation>
    <scope>NUCLEOTIDE SEQUENCE [LARGE SCALE GENOMIC DNA]</scope>
    <source>
        <strain evidence="4 5">M11</strain>
    </source>
</reference>